<dbReference type="GO" id="GO:0016114">
    <property type="term" value="P:terpenoid biosynthetic process"/>
    <property type="evidence" value="ECO:0007669"/>
    <property type="project" value="UniProtKB-ARBA"/>
</dbReference>
<dbReference type="SUPFAM" id="SSF48576">
    <property type="entry name" value="Terpenoid synthases"/>
    <property type="match status" value="1"/>
</dbReference>
<proteinExistence type="predicted"/>
<comment type="caution">
    <text evidence="1">The sequence shown here is derived from an EMBL/GenBank/DDBJ whole genome shotgun (WGS) entry which is preliminary data.</text>
</comment>
<dbReference type="InterPro" id="IPR044843">
    <property type="entry name" value="Trans_IPPS_bact-type"/>
</dbReference>
<dbReference type="InterPro" id="IPR008949">
    <property type="entry name" value="Isoprenoid_synthase_dom_sf"/>
</dbReference>
<dbReference type="Gene3D" id="1.10.600.10">
    <property type="entry name" value="Farnesyl Diphosphate Synthase"/>
    <property type="match status" value="1"/>
</dbReference>
<evidence type="ECO:0000313" key="2">
    <source>
        <dbReference type="Proteomes" id="UP000319143"/>
    </source>
</evidence>
<dbReference type="OrthoDB" id="9787280at2"/>
<dbReference type="GO" id="GO:0004311">
    <property type="term" value="F:geranylgeranyl diphosphate synthase activity"/>
    <property type="evidence" value="ECO:0007669"/>
    <property type="project" value="InterPro"/>
</dbReference>
<dbReference type="NCBIfam" id="TIGR03464">
    <property type="entry name" value="HpnC"/>
    <property type="match status" value="1"/>
</dbReference>
<dbReference type="RefSeq" id="WP_146524187.1">
    <property type="nucleotide sequence ID" value="NZ_SJPV01000001.1"/>
</dbReference>
<sequence>MLTADPISESERRCRQIARSNRENFLVASVLLPRWLRQPFYNVYAFCRTADDLADQSPSVLAAAAELTAFQSALDATFAGNPPAGIFPALGDTIRRFDLPKKPFDDLLSAFQQDQSKTRYANSEELLDYCNRSANPVGRIVLRLAGCDQEDADDRRDEADQICRGLQLANFCQDVGRDFAIGRVYLPEDQMARFGVAEADLAASTTSPALRRLLESECARAAACFDSGEALVDHVPTWFARNLRLFIGGGRETLAAIEKAEFDVLRKRPTVSPWTQLRLVMRAIWS</sequence>
<dbReference type="GO" id="GO:0051996">
    <property type="term" value="F:squalene synthase [NAD(P)H] activity"/>
    <property type="evidence" value="ECO:0007669"/>
    <property type="project" value="InterPro"/>
</dbReference>
<dbReference type="SFLD" id="SFLDS00005">
    <property type="entry name" value="Isoprenoid_Synthase_Type_I"/>
    <property type="match status" value="1"/>
</dbReference>
<dbReference type="InterPro" id="IPR017827">
    <property type="entry name" value="HSQ_synthase_HpnC"/>
</dbReference>
<dbReference type="Proteomes" id="UP000319143">
    <property type="component" value="Unassembled WGS sequence"/>
</dbReference>
<gene>
    <name evidence="1" type="primary">crtB_2</name>
    <name evidence="1" type="ORF">Poly41_03550</name>
</gene>
<evidence type="ECO:0000313" key="1">
    <source>
        <dbReference type="EMBL" id="TWU42059.1"/>
    </source>
</evidence>
<dbReference type="Pfam" id="PF00494">
    <property type="entry name" value="SQS_PSY"/>
    <property type="match status" value="1"/>
</dbReference>
<dbReference type="InterPro" id="IPR033904">
    <property type="entry name" value="Trans_IPPS_HH"/>
</dbReference>
<dbReference type="PANTHER" id="PTHR31480">
    <property type="entry name" value="BIFUNCTIONAL LYCOPENE CYCLASE/PHYTOENE SYNTHASE"/>
    <property type="match status" value="1"/>
</dbReference>
<accession>A0A5C6E4B3</accession>
<reference evidence="1 2" key="1">
    <citation type="submission" date="2019-02" db="EMBL/GenBank/DDBJ databases">
        <title>Deep-cultivation of Planctomycetes and their phenomic and genomic characterization uncovers novel biology.</title>
        <authorList>
            <person name="Wiegand S."/>
            <person name="Jogler M."/>
            <person name="Boedeker C."/>
            <person name="Pinto D."/>
            <person name="Vollmers J."/>
            <person name="Rivas-Marin E."/>
            <person name="Kohn T."/>
            <person name="Peeters S.H."/>
            <person name="Heuer A."/>
            <person name="Rast P."/>
            <person name="Oberbeckmann S."/>
            <person name="Bunk B."/>
            <person name="Jeske O."/>
            <person name="Meyerdierks A."/>
            <person name="Storesund J.E."/>
            <person name="Kallscheuer N."/>
            <person name="Luecker S."/>
            <person name="Lage O.M."/>
            <person name="Pohl T."/>
            <person name="Merkel B.J."/>
            <person name="Hornburger P."/>
            <person name="Mueller R.-W."/>
            <person name="Bruemmer F."/>
            <person name="Labrenz M."/>
            <person name="Spormann A.M."/>
            <person name="Op Den Camp H."/>
            <person name="Overmann J."/>
            <person name="Amann R."/>
            <person name="Jetten M.S.M."/>
            <person name="Mascher T."/>
            <person name="Medema M.H."/>
            <person name="Devos D.P."/>
            <person name="Kaster A.-K."/>
            <person name="Ovreas L."/>
            <person name="Rohde M."/>
            <person name="Galperin M.Y."/>
            <person name="Jogler C."/>
        </authorList>
    </citation>
    <scope>NUCLEOTIDE SEQUENCE [LARGE SCALE GENOMIC DNA]</scope>
    <source>
        <strain evidence="1 2">Poly41</strain>
    </source>
</reference>
<dbReference type="SFLD" id="SFLDG01018">
    <property type="entry name" value="Squalene/Phytoene_Synthase_Lik"/>
    <property type="match status" value="1"/>
</dbReference>
<name>A0A5C6E4B3_9BACT</name>
<dbReference type="SFLD" id="SFLDG01212">
    <property type="entry name" value="Phytoene_synthase_like"/>
    <property type="match status" value="1"/>
</dbReference>
<dbReference type="CDD" id="cd00683">
    <property type="entry name" value="Trans_IPPS_HH"/>
    <property type="match status" value="1"/>
</dbReference>
<keyword evidence="2" id="KW-1185">Reference proteome</keyword>
<organism evidence="1 2">
    <name type="scientific">Novipirellula artificiosorum</name>
    <dbReference type="NCBI Taxonomy" id="2528016"/>
    <lineage>
        <taxon>Bacteria</taxon>
        <taxon>Pseudomonadati</taxon>
        <taxon>Planctomycetota</taxon>
        <taxon>Planctomycetia</taxon>
        <taxon>Pirellulales</taxon>
        <taxon>Pirellulaceae</taxon>
        <taxon>Novipirellula</taxon>
    </lineage>
</organism>
<dbReference type="InterPro" id="IPR002060">
    <property type="entry name" value="Squ/phyt_synthse"/>
</dbReference>
<dbReference type="AlphaFoldDB" id="A0A5C6E4B3"/>
<protein>
    <submittedName>
        <fullName evidence="1">All-trans-phytoene synthase</fullName>
    </submittedName>
</protein>
<dbReference type="EMBL" id="SJPV01000001">
    <property type="protein sequence ID" value="TWU42059.1"/>
    <property type="molecule type" value="Genomic_DNA"/>
</dbReference>